<dbReference type="Pfam" id="PF20152">
    <property type="entry name" value="DUF6534"/>
    <property type="match status" value="1"/>
</dbReference>
<accession>A0A8H6I3B1</accession>
<feature type="transmembrane region" description="Helical" evidence="1">
    <location>
        <begin position="51"/>
        <end position="75"/>
    </location>
</feature>
<dbReference type="OrthoDB" id="2535105at2759"/>
<proteinExistence type="predicted"/>
<feature type="transmembrane region" description="Helical" evidence="1">
    <location>
        <begin position="233"/>
        <end position="251"/>
    </location>
</feature>
<feature type="domain" description="DUF6534" evidence="2">
    <location>
        <begin position="169"/>
        <end position="256"/>
    </location>
</feature>
<dbReference type="AlphaFoldDB" id="A0A8H6I3B1"/>
<sequence length="340" mass="37450">MSAPTSAEPLVKTFGASLLGTFISAILYGVTCCLAFNYYRRYPNDRAWFKYMVAALWLLDTLHVAFSIHYVYYYLVIHDMDSSVRTSAVWSLLSANLLTVFLPFISNSFYLTRLYKIGQKNIFMIGGISLLILGRLGLELTIMVMGFVHPVFSDIARFQYLTKSYCSVSSVVDLVLAVMITWRLMKVQTANARSNKTIDLIVVYLVSTGAFTGIICLLSLFSVIFVQGGLVDVTLHAILGKLYVISVLAVLNSRQSHNLTDSTLYEASAFGVDSGFSDTRPSISLSLRSKFSQGAFARPTTAFPGDPDSKNAGLSIYINRVNEVHTSGSSPRNTVVIPPA</sequence>
<keyword evidence="1" id="KW-1133">Transmembrane helix</keyword>
<feature type="transmembrane region" description="Helical" evidence="1">
    <location>
        <begin position="201"/>
        <end position="227"/>
    </location>
</feature>
<dbReference type="InterPro" id="IPR045339">
    <property type="entry name" value="DUF6534"/>
</dbReference>
<feature type="transmembrane region" description="Helical" evidence="1">
    <location>
        <begin position="87"/>
        <end position="110"/>
    </location>
</feature>
<dbReference type="EMBL" id="JACGCI010000020">
    <property type="protein sequence ID" value="KAF6758130.1"/>
    <property type="molecule type" value="Genomic_DNA"/>
</dbReference>
<feature type="transmembrane region" description="Helical" evidence="1">
    <location>
        <begin position="122"/>
        <end position="148"/>
    </location>
</feature>
<dbReference type="Proteomes" id="UP000521943">
    <property type="component" value="Unassembled WGS sequence"/>
</dbReference>
<protein>
    <recommendedName>
        <fullName evidence="2">DUF6534 domain-containing protein</fullName>
    </recommendedName>
</protein>
<organism evidence="3 4">
    <name type="scientific">Ephemerocybe angulata</name>
    <dbReference type="NCBI Taxonomy" id="980116"/>
    <lineage>
        <taxon>Eukaryota</taxon>
        <taxon>Fungi</taxon>
        <taxon>Dikarya</taxon>
        <taxon>Basidiomycota</taxon>
        <taxon>Agaricomycotina</taxon>
        <taxon>Agaricomycetes</taxon>
        <taxon>Agaricomycetidae</taxon>
        <taxon>Agaricales</taxon>
        <taxon>Agaricineae</taxon>
        <taxon>Psathyrellaceae</taxon>
        <taxon>Ephemerocybe</taxon>
    </lineage>
</organism>
<evidence type="ECO:0000256" key="1">
    <source>
        <dbReference type="SAM" id="Phobius"/>
    </source>
</evidence>
<feature type="transmembrane region" description="Helical" evidence="1">
    <location>
        <begin position="160"/>
        <end position="180"/>
    </location>
</feature>
<name>A0A8H6I3B1_9AGAR</name>
<keyword evidence="1" id="KW-0812">Transmembrane</keyword>
<gene>
    <name evidence="3" type="ORF">DFP72DRAFT_890047</name>
</gene>
<dbReference type="PANTHER" id="PTHR40465">
    <property type="entry name" value="CHROMOSOME 1, WHOLE GENOME SHOTGUN SEQUENCE"/>
    <property type="match status" value="1"/>
</dbReference>
<comment type="caution">
    <text evidence="3">The sequence shown here is derived from an EMBL/GenBank/DDBJ whole genome shotgun (WGS) entry which is preliminary data.</text>
</comment>
<evidence type="ECO:0000313" key="3">
    <source>
        <dbReference type="EMBL" id="KAF6758130.1"/>
    </source>
</evidence>
<dbReference type="PANTHER" id="PTHR40465:SF1">
    <property type="entry name" value="DUF6534 DOMAIN-CONTAINING PROTEIN"/>
    <property type="match status" value="1"/>
</dbReference>
<reference evidence="3 4" key="1">
    <citation type="submission" date="2020-07" db="EMBL/GenBank/DDBJ databases">
        <title>Comparative genomics of pyrophilous fungi reveals a link between fire events and developmental genes.</title>
        <authorList>
            <consortium name="DOE Joint Genome Institute"/>
            <person name="Steindorff A.S."/>
            <person name="Carver A."/>
            <person name="Calhoun S."/>
            <person name="Stillman K."/>
            <person name="Liu H."/>
            <person name="Lipzen A."/>
            <person name="Pangilinan J."/>
            <person name="Labutti K."/>
            <person name="Bruns T.D."/>
            <person name="Grigoriev I.V."/>
        </authorList>
    </citation>
    <scope>NUCLEOTIDE SEQUENCE [LARGE SCALE GENOMIC DNA]</scope>
    <source>
        <strain evidence="3 4">CBS 144469</strain>
    </source>
</reference>
<feature type="transmembrane region" description="Helical" evidence="1">
    <location>
        <begin position="14"/>
        <end position="39"/>
    </location>
</feature>
<keyword evidence="1" id="KW-0472">Membrane</keyword>
<keyword evidence="4" id="KW-1185">Reference proteome</keyword>
<evidence type="ECO:0000313" key="4">
    <source>
        <dbReference type="Proteomes" id="UP000521943"/>
    </source>
</evidence>
<evidence type="ECO:0000259" key="2">
    <source>
        <dbReference type="Pfam" id="PF20152"/>
    </source>
</evidence>